<name>A0A9P6Q7V6_9FUNG</name>
<dbReference type="EMBL" id="JAAAJB010000237">
    <property type="protein sequence ID" value="KAG0260812.1"/>
    <property type="molecule type" value="Genomic_DNA"/>
</dbReference>
<organism evidence="1 2">
    <name type="scientific">Actinomortierella ambigua</name>
    <dbReference type="NCBI Taxonomy" id="1343610"/>
    <lineage>
        <taxon>Eukaryota</taxon>
        <taxon>Fungi</taxon>
        <taxon>Fungi incertae sedis</taxon>
        <taxon>Mucoromycota</taxon>
        <taxon>Mortierellomycotina</taxon>
        <taxon>Mortierellomycetes</taxon>
        <taxon>Mortierellales</taxon>
        <taxon>Mortierellaceae</taxon>
        <taxon>Actinomortierella</taxon>
    </lineage>
</organism>
<gene>
    <name evidence="1" type="ORF">DFQ27_003330</name>
</gene>
<dbReference type="OrthoDB" id="8048523at2759"/>
<sequence>MWVLQKCPHLEELILAQVLQHRARFSAQYLSTSSYGLKKLSVLQEPLSFFIYTILASCPRIESIRFLKWNTYLRQLTRTMLQTQTQHVKSIELSHHTPDSDFFSFVLEDLSHNPVRDITIHSATYATLCTMSHVYRHKVEHLVLSVSTLYAIQGVRHILNRCQALKTLRVEVGPSRFVEARTLLAAPWACLQLESLSMPLAILHTCHDDGLFKFARAEKAEVDPEGKIPEWLQAENVFMKRLGGLTQLRHLDLGIVNRSQSAKTAGFTWRFEGGLQHLAGLGRLERLRLSHVHLVQGRREVRWMRNHWRSLQRLVVHQMAHRRLFAKQWPELAIEILQ</sequence>
<dbReference type="InterPro" id="IPR032675">
    <property type="entry name" value="LRR_dom_sf"/>
</dbReference>
<dbReference type="Gene3D" id="3.80.10.10">
    <property type="entry name" value="Ribonuclease Inhibitor"/>
    <property type="match status" value="1"/>
</dbReference>
<accession>A0A9P6Q7V6</accession>
<dbReference type="AlphaFoldDB" id="A0A9P6Q7V6"/>
<proteinExistence type="predicted"/>
<evidence type="ECO:0008006" key="3">
    <source>
        <dbReference type="Google" id="ProtNLM"/>
    </source>
</evidence>
<protein>
    <recommendedName>
        <fullName evidence="3">F-box domain-containing protein</fullName>
    </recommendedName>
</protein>
<dbReference type="Proteomes" id="UP000807716">
    <property type="component" value="Unassembled WGS sequence"/>
</dbReference>
<evidence type="ECO:0000313" key="2">
    <source>
        <dbReference type="Proteomes" id="UP000807716"/>
    </source>
</evidence>
<evidence type="ECO:0000313" key="1">
    <source>
        <dbReference type="EMBL" id="KAG0260812.1"/>
    </source>
</evidence>
<keyword evidence="2" id="KW-1185">Reference proteome</keyword>
<dbReference type="SUPFAM" id="SSF52047">
    <property type="entry name" value="RNI-like"/>
    <property type="match status" value="1"/>
</dbReference>
<reference evidence="1" key="1">
    <citation type="journal article" date="2020" name="Fungal Divers.">
        <title>Resolving the Mortierellaceae phylogeny through synthesis of multi-gene phylogenetics and phylogenomics.</title>
        <authorList>
            <person name="Vandepol N."/>
            <person name="Liber J."/>
            <person name="Desiro A."/>
            <person name="Na H."/>
            <person name="Kennedy M."/>
            <person name="Barry K."/>
            <person name="Grigoriev I.V."/>
            <person name="Miller A.N."/>
            <person name="O'Donnell K."/>
            <person name="Stajich J.E."/>
            <person name="Bonito G."/>
        </authorList>
    </citation>
    <scope>NUCLEOTIDE SEQUENCE</scope>
    <source>
        <strain evidence="1">BC1065</strain>
    </source>
</reference>
<comment type="caution">
    <text evidence="1">The sequence shown here is derived from an EMBL/GenBank/DDBJ whole genome shotgun (WGS) entry which is preliminary data.</text>
</comment>